<reference evidence="2" key="1">
    <citation type="submission" date="2011-12" db="EMBL/GenBank/DDBJ databases">
        <authorList>
            <consortium name="The Broad Institute Genome Sequencing Platform"/>
            <person name="Russ C."/>
            <person name="Tyler B."/>
            <person name="Panabieres F."/>
            <person name="Shan W."/>
            <person name="Tripathy S."/>
            <person name="Grunwald N."/>
            <person name="Machado M."/>
            <person name="Young S.K."/>
            <person name="Zeng Q."/>
            <person name="Gargeya S."/>
            <person name="Fitzgerald M."/>
            <person name="Haas B."/>
            <person name="Abouelleil A."/>
            <person name="Alvarado L."/>
            <person name="Arachchi H.M."/>
            <person name="Berlin A."/>
            <person name="Chapman S.B."/>
            <person name="Gearin G."/>
            <person name="Goldberg J."/>
            <person name="Griggs A."/>
            <person name="Gujja S."/>
            <person name="Hansen M."/>
            <person name="Heiman D."/>
            <person name="Howarth C."/>
            <person name="Larimer J."/>
            <person name="Lui A."/>
            <person name="MacDonald P.J.P."/>
            <person name="McCowen C."/>
            <person name="Montmayeur A."/>
            <person name="Murphy C."/>
            <person name="Neiman D."/>
            <person name="Pearson M."/>
            <person name="Priest M."/>
            <person name="Roberts A."/>
            <person name="Saif S."/>
            <person name="Shea T."/>
            <person name="Sisk P."/>
            <person name="Stolte C."/>
            <person name="Sykes S."/>
            <person name="Wortman J."/>
            <person name="Nusbaum C."/>
            <person name="Birren B."/>
        </authorList>
    </citation>
    <scope>NUCLEOTIDE SEQUENCE [LARGE SCALE GENOMIC DNA]</scope>
    <source>
        <strain evidence="2">INRA-310</strain>
    </source>
</reference>
<evidence type="ECO:0000313" key="1">
    <source>
        <dbReference type="EMBL" id="ETN14599.1"/>
    </source>
</evidence>
<protein>
    <submittedName>
        <fullName evidence="1">Uncharacterized protein</fullName>
    </submittedName>
</protein>
<dbReference type="EMBL" id="KI669572">
    <property type="protein sequence ID" value="ETN14599.1"/>
    <property type="molecule type" value="Genomic_DNA"/>
</dbReference>
<dbReference type="RefSeq" id="XP_008900303.1">
    <property type="nucleotide sequence ID" value="XM_008902055.1"/>
</dbReference>
<organism evidence="1 2">
    <name type="scientific">Phytophthora nicotianae (strain INRA-310)</name>
    <name type="common">Phytophthora parasitica</name>
    <dbReference type="NCBI Taxonomy" id="761204"/>
    <lineage>
        <taxon>Eukaryota</taxon>
        <taxon>Sar</taxon>
        <taxon>Stramenopiles</taxon>
        <taxon>Oomycota</taxon>
        <taxon>Peronosporomycetes</taxon>
        <taxon>Peronosporales</taxon>
        <taxon>Peronosporaceae</taxon>
        <taxon>Phytophthora</taxon>
    </lineage>
</organism>
<dbReference type="GeneID" id="20190760"/>
<dbReference type="VEuPathDB" id="FungiDB:PPTG_22161"/>
<gene>
    <name evidence="1" type="ORF">PPTG_22161</name>
</gene>
<sequence>MSIPSYNSGVQWLCGSDAGSVDTSVPFIRCYTKYTGRQPAYGKKSAR</sequence>
<dbReference type="AlphaFoldDB" id="W2QQ03"/>
<proteinExistence type="predicted"/>
<accession>W2QQ03</accession>
<evidence type="ECO:0000313" key="2">
    <source>
        <dbReference type="Proteomes" id="UP000018817"/>
    </source>
</evidence>
<reference evidence="1 2" key="2">
    <citation type="submission" date="2013-11" db="EMBL/GenBank/DDBJ databases">
        <title>The Genome Sequence of Phytophthora parasitica INRA-310.</title>
        <authorList>
            <consortium name="The Broad Institute Genomics Platform"/>
            <person name="Russ C."/>
            <person name="Tyler B."/>
            <person name="Panabieres F."/>
            <person name="Shan W."/>
            <person name="Tripathy S."/>
            <person name="Grunwald N."/>
            <person name="Machado M."/>
            <person name="Johnson C.S."/>
            <person name="Arredondo F."/>
            <person name="Hong C."/>
            <person name="Coffey M."/>
            <person name="Young S.K."/>
            <person name="Zeng Q."/>
            <person name="Gargeya S."/>
            <person name="Fitzgerald M."/>
            <person name="Abouelleil A."/>
            <person name="Alvarado L."/>
            <person name="Chapman S.B."/>
            <person name="Gainer-Dewar J."/>
            <person name="Goldberg J."/>
            <person name="Griggs A."/>
            <person name="Gujja S."/>
            <person name="Hansen M."/>
            <person name="Howarth C."/>
            <person name="Imamovic A."/>
            <person name="Ireland A."/>
            <person name="Larimer J."/>
            <person name="McCowan C."/>
            <person name="Murphy C."/>
            <person name="Pearson M."/>
            <person name="Poon T.W."/>
            <person name="Priest M."/>
            <person name="Roberts A."/>
            <person name="Saif S."/>
            <person name="Shea T."/>
            <person name="Sykes S."/>
            <person name="Wortman J."/>
            <person name="Nusbaum C."/>
            <person name="Birren B."/>
        </authorList>
    </citation>
    <scope>NUCLEOTIDE SEQUENCE [LARGE SCALE GENOMIC DNA]</scope>
    <source>
        <strain evidence="1 2">INRA-310</strain>
    </source>
</reference>
<dbReference type="Proteomes" id="UP000018817">
    <property type="component" value="Unassembled WGS sequence"/>
</dbReference>
<name>W2QQ03_PHYN3</name>